<gene>
    <name evidence="3" type="ORF">KL86CLO1_10421</name>
</gene>
<proteinExistence type="predicted"/>
<dbReference type="InterPro" id="IPR025328">
    <property type="entry name" value="DUF4234"/>
</dbReference>
<keyword evidence="1" id="KW-1133">Transmembrane helix</keyword>
<dbReference type="Pfam" id="PF14018">
    <property type="entry name" value="DUF4234"/>
    <property type="match status" value="1"/>
</dbReference>
<sequence>MRQRNVGMCIFLTIITCGIYGLYWFVCLTDDSNECTGRGTTTGGMALLFTIITCGIYSYYWAYKMGDKLDQARAERGVPTGSQAVLYLVLSIFQLGIVAWALMQSELNRYYYNGDDI</sequence>
<accession>A0A212J2T5</accession>
<reference evidence="3" key="1">
    <citation type="submission" date="2016-04" db="EMBL/GenBank/DDBJ databases">
        <authorList>
            <person name="Evans L.H."/>
            <person name="Alamgir A."/>
            <person name="Owens N."/>
            <person name="Weber N.D."/>
            <person name="Virtaneva K."/>
            <person name="Barbian K."/>
            <person name="Babar A."/>
            <person name="Rosenke K."/>
        </authorList>
    </citation>
    <scope>NUCLEOTIDE SEQUENCE</scope>
    <source>
        <strain evidence="3">86</strain>
    </source>
</reference>
<evidence type="ECO:0000256" key="1">
    <source>
        <dbReference type="SAM" id="Phobius"/>
    </source>
</evidence>
<feature type="transmembrane region" description="Helical" evidence="1">
    <location>
        <begin position="7"/>
        <end position="26"/>
    </location>
</feature>
<dbReference type="AlphaFoldDB" id="A0A212J2T5"/>
<organism evidence="3">
    <name type="scientific">uncultured Eubacteriales bacterium</name>
    <dbReference type="NCBI Taxonomy" id="172733"/>
    <lineage>
        <taxon>Bacteria</taxon>
        <taxon>Bacillati</taxon>
        <taxon>Bacillota</taxon>
        <taxon>Clostridia</taxon>
        <taxon>Eubacteriales</taxon>
        <taxon>environmental samples</taxon>
    </lineage>
</organism>
<keyword evidence="1" id="KW-0812">Transmembrane</keyword>
<feature type="transmembrane region" description="Helical" evidence="1">
    <location>
        <begin position="46"/>
        <end position="63"/>
    </location>
</feature>
<feature type="transmembrane region" description="Helical" evidence="1">
    <location>
        <begin position="84"/>
        <end position="103"/>
    </location>
</feature>
<evidence type="ECO:0000259" key="2">
    <source>
        <dbReference type="Pfam" id="PF14018"/>
    </source>
</evidence>
<dbReference type="EMBL" id="FLUN01000001">
    <property type="protein sequence ID" value="SBV93747.1"/>
    <property type="molecule type" value="Genomic_DNA"/>
</dbReference>
<protein>
    <recommendedName>
        <fullName evidence="2">DUF4234 domain-containing protein</fullName>
    </recommendedName>
</protein>
<name>A0A212J2T5_9FIRM</name>
<evidence type="ECO:0000313" key="3">
    <source>
        <dbReference type="EMBL" id="SBV93747.1"/>
    </source>
</evidence>
<feature type="domain" description="DUF4234" evidence="2">
    <location>
        <begin position="4"/>
        <end position="70"/>
    </location>
</feature>
<keyword evidence="1" id="KW-0472">Membrane</keyword>